<proteinExistence type="predicted"/>
<feature type="transmembrane region" description="Helical" evidence="1">
    <location>
        <begin position="136"/>
        <end position="156"/>
    </location>
</feature>
<evidence type="ECO:0008006" key="4">
    <source>
        <dbReference type="Google" id="ProtNLM"/>
    </source>
</evidence>
<protein>
    <recommendedName>
        <fullName evidence="4">LexA-binding, inner membrane-associated hydrolase</fullName>
    </recommendedName>
</protein>
<keyword evidence="3" id="KW-1185">Reference proteome</keyword>
<evidence type="ECO:0000313" key="3">
    <source>
        <dbReference type="Proteomes" id="UP000199199"/>
    </source>
</evidence>
<keyword evidence="1" id="KW-1133">Transmembrane helix</keyword>
<dbReference type="OrthoDB" id="271811at2157"/>
<keyword evidence="1" id="KW-0472">Membrane</keyword>
<organism evidence="2 3">
    <name type="scientific">Halostagnicola kamekurae</name>
    <dbReference type="NCBI Taxonomy" id="619731"/>
    <lineage>
        <taxon>Archaea</taxon>
        <taxon>Methanobacteriati</taxon>
        <taxon>Methanobacteriota</taxon>
        <taxon>Stenosarchaea group</taxon>
        <taxon>Halobacteria</taxon>
        <taxon>Halobacteriales</taxon>
        <taxon>Natrialbaceae</taxon>
        <taxon>Halostagnicola</taxon>
    </lineage>
</organism>
<accession>A0A1I6UBD7</accession>
<dbReference type="EMBL" id="FOZS01000004">
    <property type="protein sequence ID" value="SFS98786.1"/>
    <property type="molecule type" value="Genomic_DNA"/>
</dbReference>
<name>A0A1I6UBD7_9EURY</name>
<evidence type="ECO:0000256" key="1">
    <source>
        <dbReference type="SAM" id="Phobius"/>
    </source>
</evidence>
<gene>
    <name evidence="2" type="ORF">SAMN04488556_3716</name>
</gene>
<dbReference type="RefSeq" id="WP_139231227.1">
    <property type="nucleotide sequence ID" value="NZ_FOZS01000004.1"/>
</dbReference>
<feature type="transmembrane region" description="Helical" evidence="1">
    <location>
        <begin position="95"/>
        <end position="116"/>
    </location>
</feature>
<dbReference type="AlphaFoldDB" id="A0A1I6UBD7"/>
<keyword evidence="1" id="KW-0812">Transmembrane</keyword>
<evidence type="ECO:0000313" key="2">
    <source>
        <dbReference type="EMBL" id="SFS98786.1"/>
    </source>
</evidence>
<feature type="transmembrane region" description="Helical" evidence="1">
    <location>
        <begin position="52"/>
        <end position="74"/>
    </location>
</feature>
<dbReference type="Proteomes" id="UP000199199">
    <property type="component" value="Unassembled WGS sequence"/>
</dbReference>
<sequence length="162" mass="17653">MPFTPFHLGPVLLLGVLLYRWVDLPTLLVSSIIIDIRAALVVYGPLGPPAHGILTTFVGGTLIAILLTTVVSSLPDSINHWLGFGRLTDSVSRRAIFAGSVLGIYSHVILDSILYTDTRPLFPLAWNPFFVDGVKFIPVYAGCTLTGILGVITFAVKYWSKR</sequence>
<reference evidence="3" key="1">
    <citation type="submission" date="2016-10" db="EMBL/GenBank/DDBJ databases">
        <authorList>
            <person name="Varghese N."/>
            <person name="Submissions S."/>
        </authorList>
    </citation>
    <scope>NUCLEOTIDE SEQUENCE [LARGE SCALE GENOMIC DNA]</scope>
    <source>
        <strain evidence="3">DSM 22427</strain>
    </source>
</reference>